<dbReference type="InterPro" id="IPR053003">
    <property type="entry name" value="TRIM_RBCC_E3_ubiq-ligases"/>
</dbReference>
<dbReference type="SUPFAM" id="SSF57845">
    <property type="entry name" value="B-box zinc-binding domain"/>
    <property type="match status" value="1"/>
</dbReference>
<gene>
    <name evidence="2" type="ORF">pipiens_004444</name>
</gene>
<dbReference type="InterPro" id="IPR000315">
    <property type="entry name" value="Znf_B-box"/>
</dbReference>
<proteinExistence type="predicted"/>
<name>A0ABD1CIV0_CULPP</name>
<feature type="domain" description="B box-type" evidence="1">
    <location>
        <begin position="60"/>
        <end position="101"/>
    </location>
</feature>
<organism evidence="2 3">
    <name type="scientific">Culex pipiens pipiens</name>
    <name type="common">Northern house mosquito</name>
    <dbReference type="NCBI Taxonomy" id="38569"/>
    <lineage>
        <taxon>Eukaryota</taxon>
        <taxon>Metazoa</taxon>
        <taxon>Ecdysozoa</taxon>
        <taxon>Arthropoda</taxon>
        <taxon>Hexapoda</taxon>
        <taxon>Insecta</taxon>
        <taxon>Pterygota</taxon>
        <taxon>Neoptera</taxon>
        <taxon>Endopterygota</taxon>
        <taxon>Diptera</taxon>
        <taxon>Nematocera</taxon>
        <taxon>Culicoidea</taxon>
        <taxon>Culicidae</taxon>
        <taxon>Culicinae</taxon>
        <taxon>Culicini</taxon>
        <taxon>Culex</taxon>
        <taxon>Culex</taxon>
    </lineage>
</organism>
<dbReference type="Pfam" id="PF00643">
    <property type="entry name" value="zf-B_box"/>
    <property type="match status" value="1"/>
</dbReference>
<dbReference type="SUPFAM" id="SSF49599">
    <property type="entry name" value="TRAF domain-like"/>
    <property type="match status" value="1"/>
</dbReference>
<keyword evidence="3" id="KW-1185">Reference proteome</keyword>
<dbReference type="EMBL" id="JBEHCU010011782">
    <property type="protein sequence ID" value="KAL1376302.1"/>
    <property type="molecule type" value="Genomic_DNA"/>
</dbReference>
<dbReference type="Gene3D" id="2.60.210.10">
    <property type="entry name" value="Apoptosis, Tumor Necrosis Factor Receptor Associated Protein 2, Chain A"/>
    <property type="match status" value="1"/>
</dbReference>
<protein>
    <recommendedName>
        <fullName evidence="1">B box-type domain-containing protein</fullName>
    </recommendedName>
</protein>
<reference evidence="2 3" key="1">
    <citation type="submission" date="2024-05" db="EMBL/GenBank/DDBJ databases">
        <title>Culex pipiens pipiens assembly and annotation.</title>
        <authorList>
            <person name="Alout H."/>
            <person name="Durand T."/>
        </authorList>
    </citation>
    <scope>NUCLEOTIDE SEQUENCE [LARGE SCALE GENOMIC DNA]</scope>
    <source>
        <strain evidence="2">HA-2024</strain>
        <tissue evidence="2">Whole body</tissue>
    </source>
</reference>
<dbReference type="InterPro" id="IPR008974">
    <property type="entry name" value="TRAF-like"/>
</dbReference>
<feature type="non-terminal residue" evidence="2">
    <location>
        <position position="521"/>
    </location>
</feature>
<dbReference type="AlphaFoldDB" id="A0ABD1CIV0"/>
<evidence type="ECO:0000259" key="1">
    <source>
        <dbReference type="Pfam" id="PF00643"/>
    </source>
</evidence>
<accession>A0ABD1CIV0</accession>
<evidence type="ECO:0000313" key="2">
    <source>
        <dbReference type="EMBL" id="KAL1376302.1"/>
    </source>
</evidence>
<evidence type="ECO:0000313" key="3">
    <source>
        <dbReference type="Proteomes" id="UP001562425"/>
    </source>
</evidence>
<comment type="caution">
    <text evidence="2">The sequence shown here is derived from an EMBL/GenBank/DDBJ whole genome shotgun (WGS) entry which is preliminary data.</text>
</comment>
<sequence>MQSTKSLFLPCEYCPVGTEFKADIACCRECKAILFITCPHDGFDLEVQRCTDCSDRIFSESTMCGFHFREMHYFCLDCIRGVCSECLVPSAAHGGHRFQKLGTLYTINMKQVLRMMSNLSVSISNTNIVKRQIAKNLELVEVNEQSLLADLEGLYETAKQSIRASAIQRKTALKEKLAVDFAAPRDILEREIYSLSKYELIKLHPALIKHITQQMAACVGYTHQEVDSYGFECPLIPRLTLSTIRIDNITKRKVPVQLAITDSSGFPWTAMVAVFPWISVQLFPKDETLECFPHRVVFEIVHRDLAKTLRRSFTITDLCEEMTLCEDVKFLRANGFLLQNNVIVLRIGIRSSSLVVENELLKVQQEKQQEATMKVEEVSSEQNVCCSSFLHLRLSDYEAEEVPSSVRIHSDAITDAFGHRWCLRVKRVARSVRSKIRVMLGVYIVQLDTVRCRCKYFIILHNKDPSKRMYTSGEEEFSAMDQNFGKNACIDVADLTEESGFVFDGMLRFQFGVTPITSNGT</sequence>
<dbReference type="PANTHER" id="PTHR36754:SF2">
    <property type="entry name" value="E3 UBIQUITIN-PROTEIN LIGASE TRIM37"/>
    <property type="match status" value="1"/>
</dbReference>
<dbReference type="Gene3D" id="3.30.160.60">
    <property type="entry name" value="Classic Zinc Finger"/>
    <property type="match status" value="1"/>
</dbReference>
<dbReference type="Proteomes" id="UP001562425">
    <property type="component" value="Unassembled WGS sequence"/>
</dbReference>
<dbReference type="PANTHER" id="PTHR36754">
    <property type="entry name" value="E3 UBIQUITIN-PROTEIN LIGASE TRIM37"/>
    <property type="match status" value="1"/>
</dbReference>